<feature type="transmembrane region" description="Helical" evidence="11">
    <location>
        <begin position="1313"/>
        <end position="1337"/>
    </location>
</feature>
<dbReference type="PANTHER" id="PTHR48040">
    <property type="entry name" value="PLEIOTROPIC DRUG RESISTANCE PROTEIN 1-LIKE ISOFORM X1"/>
    <property type="match status" value="1"/>
</dbReference>
<dbReference type="SUPFAM" id="SSF52540">
    <property type="entry name" value="P-loop containing nucleoside triphosphate hydrolases"/>
    <property type="match status" value="2"/>
</dbReference>
<dbReference type="InterPro" id="IPR027417">
    <property type="entry name" value="P-loop_NTPase"/>
</dbReference>
<dbReference type="Pfam" id="PF00005">
    <property type="entry name" value="ABC_tran"/>
    <property type="match status" value="2"/>
</dbReference>
<evidence type="ECO:0000256" key="10">
    <source>
        <dbReference type="SAM" id="MobiDB-lite"/>
    </source>
</evidence>
<comment type="subcellular location">
    <subcellularLocation>
        <location evidence="1">Membrane</location>
        <topology evidence="1">Multi-pass membrane protein</topology>
    </subcellularLocation>
</comment>
<feature type="transmembrane region" description="Helical" evidence="11">
    <location>
        <begin position="1286"/>
        <end position="1304"/>
    </location>
</feature>
<evidence type="ECO:0000256" key="2">
    <source>
        <dbReference type="ARBA" id="ARBA00006012"/>
    </source>
</evidence>
<evidence type="ECO:0000313" key="13">
    <source>
        <dbReference type="EMBL" id="CAK9222770.1"/>
    </source>
</evidence>
<comment type="similarity">
    <text evidence="2">Belongs to the ABC transporter superfamily. ABCG family. PDR (TC 3.A.1.205) subfamily.</text>
</comment>
<evidence type="ECO:0000313" key="14">
    <source>
        <dbReference type="Proteomes" id="UP001497512"/>
    </source>
</evidence>
<dbReference type="Gene3D" id="3.40.50.300">
    <property type="entry name" value="P-loop containing nucleotide triphosphate hydrolases"/>
    <property type="match status" value="2"/>
</dbReference>
<feature type="transmembrane region" description="Helical" evidence="11">
    <location>
        <begin position="1343"/>
        <end position="1363"/>
    </location>
</feature>
<evidence type="ECO:0000256" key="1">
    <source>
        <dbReference type="ARBA" id="ARBA00004141"/>
    </source>
</evidence>
<evidence type="ECO:0000256" key="4">
    <source>
        <dbReference type="ARBA" id="ARBA00022692"/>
    </source>
</evidence>
<feature type="transmembrane region" description="Helical" evidence="11">
    <location>
        <begin position="1434"/>
        <end position="1457"/>
    </location>
</feature>
<dbReference type="InterPro" id="IPR034003">
    <property type="entry name" value="ABCG_PDR_2"/>
</dbReference>
<dbReference type="InterPro" id="IPR013525">
    <property type="entry name" value="ABC2_TM"/>
</dbReference>
<dbReference type="InterPro" id="IPR003439">
    <property type="entry name" value="ABC_transporter-like_ATP-bd"/>
</dbReference>
<dbReference type="InterPro" id="IPR003593">
    <property type="entry name" value="AAA+_ATPase"/>
</dbReference>
<feature type="transmembrane region" description="Helical" evidence="11">
    <location>
        <begin position="672"/>
        <end position="696"/>
    </location>
</feature>
<feature type="domain" description="ABC transporter" evidence="12">
    <location>
        <begin position="161"/>
        <end position="434"/>
    </location>
</feature>
<dbReference type="PROSITE" id="PS50893">
    <property type="entry name" value="ABC_TRANSPORTER_2"/>
    <property type="match status" value="2"/>
</dbReference>
<feature type="region of interest" description="Disordered" evidence="10">
    <location>
        <begin position="1"/>
        <end position="42"/>
    </location>
</feature>
<dbReference type="PANTHER" id="PTHR48040:SF13">
    <property type="entry name" value="ABC TRANSPORTER G FAMILY MEMBER 31"/>
    <property type="match status" value="1"/>
</dbReference>
<feature type="transmembrane region" description="Helical" evidence="11">
    <location>
        <begin position="1200"/>
        <end position="1221"/>
    </location>
</feature>
<feature type="transmembrane region" description="Helical" evidence="11">
    <location>
        <begin position="602"/>
        <end position="620"/>
    </location>
</feature>
<sequence length="1465" mass="165318">MESPVVREGDGWTTYRGSPSSGLWQPGVNEFSRSSANKREDDDEEALKWAALQKLPTYDRMRTVMLKNISADGGVSHQEFDVRKLSYQDRQQLISKILQQTEEDNERFLRKTRERIDRVGIELPRIEVRFEHLNIEANVSIGSRGLPSLPNFVLGVAEAMLSILPLPSSKRTTLNILSDVSGSIKPGRMTLLLGPPGAGKTTFLLALSGKLDKTLKTTGKVTYNGHEFHEFVPQRTSAYISQRDIQTAEMTVRETLDFSGRCQGVGSRFQMLMELARREKEAGIKPDPEIDMFMKATAFPGEGTSLMTDYVLKILGLEICADTMVGNEMKRGVSGGQKKRLNTGEMLVGPAKALFMDEISSGLDSSTTYQIVKCLRQSVHVLDGTMIVSLLQPAPETYALFDDLILLSEGVIVYQGPCDLVLEFFESMGFRCPPRKGTADFLQEVTSRKDQGQYWYNKSIPYQYVPVKAFADAFQRFHVGERLHQELTIPFDRTKCHPAAIVTKKYALSNWEIFQASYAREKLLMKRNAFVYIFKTVQISIVALITMSVFLRTKLHPDSVNSGILYIGAMFFGLINVLFNGFTDMALTVMRLPVFYKQRDMFLYPAWAFVLPSYFLRLPLSIFETFTWMILTYWTIGFAPEASRFFRQWLVLFAMHQLSLGLFRLVSAVGRILVLTQSFGACCIVILLALGGFIVSRANIPPWWIWGYWLSPFTYALNALSVNEFLAPRWNKPGEADDGLTLGREILLERGMFDRGYWYWLGVGVLIAYSILFNFLYCFFLIYLNPLDKPKAVLSQEAFDEKMRNKIGDADNVKNGSLTTSSGSNPQIPQQSIELNNVVLPKKGMVLPFQPLSIAFHHINYFIDMPPGMKAQGVTEDKLQLLNDISGSFRPGVLTALVGVSGAGKTTFMDVLAGRKTGGYIEGSIYISGYPKKQETFARVSGYCEQFDIHSPNVTVHESLLYSAWLRLSKDVSREVRRAFVEEVMELVELTPLRLALVGLPGVSGLSTEQRKRLTVAVELVANPSIIFMDEPTSGLDARAAAIVMRTVRNTVDTGRTVVCTIHQPSIDIFEAFDELLLMQRGGRVLYAGPLGHHSQKLIDYFEAVEGVPKIKDGINPSTWMLEVTSQASEQKLDVNFADIYTKSALYQRNEDLINQLSSPAPGVQDISFPTEYAQPFWQQCLACLWKQQRSYWRNPYYNVIRIFLSVLYGCFYGTICLGFGHHRSTEQDVFNMMGALYASTLFLGASNALAVQPVVSVERTVFYRERAAGMYSTFPYSFAQVTVELPYVFAQAVLFGTILYALIQFEWMAAKFLLFIFFLYFTLLIFTLWGMLTVALTPNPQVAAIISAAAFGIWNLFAGFLIPRPSLPIYWVWYYWLSPTAWTLYGLVASQLGDVTSLITVKGTYGTHVQATNETRLPIREFLDSHFGFHHSFLPYVAIWHVGIVLVFGLVFAISIKWINFQRR</sequence>
<keyword evidence="8 11" id="KW-1133">Transmembrane helix</keyword>
<keyword evidence="5" id="KW-0677">Repeat</keyword>
<dbReference type="SMART" id="SM00382">
    <property type="entry name" value="AAA"/>
    <property type="match status" value="2"/>
</dbReference>
<dbReference type="Pfam" id="PF08370">
    <property type="entry name" value="PDR_assoc"/>
    <property type="match status" value="1"/>
</dbReference>
<evidence type="ECO:0000256" key="8">
    <source>
        <dbReference type="ARBA" id="ARBA00022989"/>
    </source>
</evidence>
<keyword evidence="14" id="KW-1185">Reference proteome</keyword>
<evidence type="ECO:0000259" key="12">
    <source>
        <dbReference type="PROSITE" id="PS50893"/>
    </source>
</evidence>
<feature type="domain" description="ABC transporter" evidence="12">
    <location>
        <begin position="863"/>
        <end position="1107"/>
    </location>
</feature>
<dbReference type="Pfam" id="PF14510">
    <property type="entry name" value="ABC_trans_N"/>
    <property type="match status" value="1"/>
</dbReference>
<feature type="transmembrane region" description="Helical" evidence="11">
    <location>
        <begin position="703"/>
        <end position="722"/>
    </location>
</feature>
<accession>A0ABP0UIT4</accession>
<gene>
    <name evidence="13" type="ORF">CSSPTR1EN2_LOCUS16389</name>
</gene>
<keyword evidence="3" id="KW-0813">Transport</keyword>
<feature type="compositionally biased region" description="Basic and acidic residues" evidence="10">
    <location>
        <begin position="1"/>
        <end position="10"/>
    </location>
</feature>
<evidence type="ECO:0000256" key="7">
    <source>
        <dbReference type="ARBA" id="ARBA00022840"/>
    </source>
</evidence>
<evidence type="ECO:0000256" key="11">
    <source>
        <dbReference type="SAM" id="Phobius"/>
    </source>
</evidence>
<feature type="transmembrane region" description="Helical" evidence="11">
    <location>
        <begin position="563"/>
        <end position="582"/>
    </location>
</feature>
<organism evidence="13 14">
    <name type="scientific">Sphagnum troendelagicum</name>
    <dbReference type="NCBI Taxonomy" id="128251"/>
    <lineage>
        <taxon>Eukaryota</taxon>
        <taxon>Viridiplantae</taxon>
        <taxon>Streptophyta</taxon>
        <taxon>Embryophyta</taxon>
        <taxon>Bryophyta</taxon>
        <taxon>Sphagnophytina</taxon>
        <taxon>Sphagnopsida</taxon>
        <taxon>Sphagnales</taxon>
        <taxon>Sphagnaceae</taxon>
        <taxon>Sphagnum</taxon>
    </lineage>
</organism>
<dbReference type="InterPro" id="IPR034001">
    <property type="entry name" value="ABCG_PDR_1"/>
</dbReference>
<feature type="transmembrane region" description="Helical" evidence="11">
    <location>
        <begin position="529"/>
        <end position="551"/>
    </location>
</feature>
<dbReference type="InterPro" id="IPR013581">
    <property type="entry name" value="PDR_assoc"/>
</dbReference>
<keyword evidence="6" id="KW-0547">Nucleotide-binding</keyword>
<feature type="transmembrane region" description="Helical" evidence="11">
    <location>
        <begin position="757"/>
        <end position="784"/>
    </location>
</feature>
<evidence type="ECO:0000256" key="6">
    <source>
        <dbReference type="ARBA" id="ARBA00022741"/>
    </source>
</evidence>
<keyword evidence="9 11" id="KW-0472">Membrane</keyword>
<dbReference type="Pfam" id="PF01061">
    <property type="entry name" value="ABC2_membrane"/>
    <property type="match status" value="2"/>
</dbReference>
<protein>
    <recommendedName>
        <fullName evidence="12">ABC transporter domain-containing protein</fullName>
    </recommendedName>
</protein>
<evidence type="ECO:0000256" key="9">
    <source>
        <dbReference type="ARBA" id="ARBA00023136"/>
    </source>
</evidence>
<dbReference type="InterPro" id="IPR043926">
    <property type="entry name" value="ABCG_dom"/>
</dbReference>
<name>A0ABP0UIT4_9BRYO</name>
<dbReference type="Proteomes" id="UP001497512">
    <property type="component" value="Chromosome 4"/>
</dbReference>
<keyword evidence="4 11" id="KW-0812">Transmembrane</keyword>
<keyword evidence="7" id="KW-0067">ATP-binding</keyword>
<dbReference type="InterPro" id="IPR029481">
    <property type="entry name" value="ABC_trans_N"/>
</dbReference>
<evidence type="ECO:0000256" key="5">
    <source>
        <dbReference type="ARBA" id="ARBA00022737"/>
    </source>
</evidence>
<proteinExistence type="inferred from homology"/>
<reference evidence="13" key="1">
    <citation type="submission" date="2024-02" db="EMBL/GenBank/DDBJ databases">
        <authorList>
            <consortium name="ELIXIR-Norway"/>
            <consortium name="Elixir Norway"/>
        </authorList>
    </citation>
    <scope>NUCLEOTIDE SEQUENCE</scope>
</reference>
<evidence type="ECO:0000256" key="3">
    <source>
        <dbReference type="ARBA" id="ARBA00022448"/>
    </source>
</evidence>
<dbReference type="EMBL" id="OZ019896">
    <property type="protein sequence ID" value="CAK9222770.1"/>
    <property type="molecule type" value="Genomic_DNA"/>
</dbReference>
<dbReference type="CDD" id="cd03232">
    <property type="entry name" value="ABCG_PDR_domain2"/>
    <property type="match status" value="1"/>
</dbReference>
<feature type="transmembrane region" description="Helical" evidence="11">
    <location>
        <begin position="1370"/>
        <end position="1389"/>
    </location>
</feature>
<dbReference type="Pfam" id="PF19055">
    <property type="entry name" value="ABC2_membrane_7"/>
    <property type="match status" value="2"/>
</dbReference>
<dbReference type="CDD" id="cd03233">
    <property type="entry name" value="ABCG_PDR_domain1"/>
    <property type="match status" value="1"/>
</dbReference>